<sequence>MSFSTDDVVVLLSPGRFAPYLRHSGDDPDDALLLYEWSASMSMAMFELFSHLEVMIRNSIDRTLAQHFKDEAVGIPWFLRKPPASAAMAGLIETERSRLRPNGKDTRHQIVAAMSFGFWTQMTGNKYDDLWRTALFKAFPGSSGRRADVSRELEALRKLRNRIAHHDSMLNVDVPFEVRRMHRVASFLGTAAVEWIESVDRTDAVYRARPHSVIDTLVVPANDAWPLYQMVQAYVCQPNRAFQETERLAFYADRAIQPEVPKIRHRRDNVTWTDHEAARLAQSNDKNDRKIASVIQTSRAQGWKQSGEYQVFLLSGPGAQDHRTLPAAIPNRSKGLGSAFVRKQRYVSLHRLQTATSTDDVI</sequence>
<name>A0ABX6IJ86_9ACTN</name>
<gene>
    <name evidence="1" type="ORF">GII31_13760</name>
</gene>
<proteinExistence type="predicted"/>
<accession>A0ABX6IJ86</accession>
<dbReference type="RefSeq" id="WP_246221875.1">
    <property type="nucleotide sequence ID" value="NZ_CP045806.1"/>
</dbReference>
<evidence type="ECO:0000313" key="2">
    <source>
        <dbReference type="Proteomes" id="UP001059836"/>
    </source>
</evidence>
<dbReference type="Proteomes" id="UP001059836">
    <property type="component" value="Chromosome"/>
</dbReference>
<evidence type="ECO:0008006" key="3">
    <source>
        <dbReference type="Google" id="ProtNLM"/>
    </source>
</evidence>
<evidence type="ECO:0000313" key="1">
    <source>
        <dbReference type="EMBL" id="QHN35777.1"/>
    </source>
</evidence>
<organism evidence="1 2">
    <name type="scientific">Gordonia pseudamarae</name>
    <dbReference type="NCBI Taxonomy" id="2831662"/>
    <lineage>
        <taxon>Bacteria</taxon>
        <taxon>Bacillati</taxon>
        <taxon>Actinomycetota</taxon>
        <taxon>Actinomycetes</taxon>
        <taxon>Mycobacteriales</taxon>
        <taxon>Gordoniaceae</taxon>
        <taxon>Gordonia</taxon>
    </lineage>
</organism>
<reference evidence="1" key="1">
    <citation type="journal article" date="2021" name="Nat. Microbiol.">
        <title>Cocultivation of an ultrasmall environmental parasitic bacterium with lytic ability against bacteria associated with wastewater foams.</title>
        <authorList>
            <person name="Batinovic S."/>
            <person name="Rose J.J.A."/>
            <person name="Ratcliffe J."/>
            <person name="Seviour R.J."/>
            <person name="Petrovski S."/>
        </authorList>
    </citation>
    <scope>NUCLEOTIDE SEQUENCE</scope>
    <source>
        <strain evidence="1">CON9</strain>
    </source>
</reference>
<protein>
    <recommendedName>
        <fullName evidence="3">Abi-like protein</fullName>
    </recommendedName>
</protein>
<keyword evidence="2" id="KW-1185">Reference proteome</keyword>
<dbReference type="EMBL" id="CP045809">
    <property type="protein sequence ID" value="QHN35777.1"/>
    <property type="molecule type" value="Genomic_DNA"/>
</dbReference>